<dbReference type="PANTHER" id="PTHR31299:SF0">
    <property type="entry name" value="ESTERASE, PUTATIVE (AFU_ORTHOLOGUE AFUA_1G05850)-RELATED"/>
    <property type="match status" value="1"/>
</dbReference>
<dbReference type="Proteomes" id="UP001519363">
    <property type="component" value="Unassembled WGS sequence"/>
</dbReference>
<dbReference type="Gene3D" id="3.30.1870.10">
    <property type="entry name" value="EreA-like, domain 2"/>
    <property type="match status" value="1"/>
</dbReference>
<dbReference type="Pfam" id="PF05139">
    <property type="entry name" value="Erythro_esteras"/>
    <property type="match status" value="1"/>
</dbReference>
<name>A0ABS5APF1_9PSEU</name>
<keyword evidence="1" id="KW-0378">Hydrolase</keyword>
<dbReference type="Gene3D" id="1.20.1440.30">
    <property type="entry name" value="Biosynthetic Protein domain"/>
    <property type="match status" value="1"/>
</dbReference>
<organism evidence="1 2">
    <name type="scientific">Crossiella equi</name>
    <dbReference type="NCBI Taxonomy" id="130796"/>
    <lineage>
        <taxon>Bacteria</taxon>
        <taxon>Bacillati</taxon>
        <taxon>Actinomycetota</taxon>
        <taxon>Actinomycetes</taxon>
        <taxon>Pseudonocardiales</taxon>
        <taxon>Pseudonocardiaceae</taxon>
        <taxon>Crossiella</taxon>
    </lineage>
</organism>
<dbReference type="InterPro" id="IPR007815">
    <property type="entry name" value="Emycin_Estase"/>
</dbReference>
<dbReference type="EC" id="3.1.1.-" evidence="1"/>
<accession>A0ABS5APF1</accession>
<dbReference type="Gene3D" id="3.40.1660.10">
    <property type="entry name" value="EreA-like (biosynthetic domain)"/>
    <property type="match status" value="1"/>
</dbReference>
<gene>
    <name evidence="1" type="ORF">JOF53_007327</name>
</gene>
<evidence type="ECO:0000313" key="2">
    <source>
        <dbReference type="Proteomes" id="UP001519363"/>
    </source>
</evidence>
<dbReference type="InterPro" id="IPR052036">
    <property type="entry name" value="Hydrolase/PRTase-associated"/>
</dbReference>
<proteinExistence type="predicted"/>
<evidence type="ECO:0000313" key="1">
    <source>
        <dbReference type="EMBL" id="MBP2478455.1"/>
    </source>
</evidence>
<comment type="caution">
    <text evidence="1">The sequence shown here is derived from an EMBL/GenBank/DDBJ whole genome shotgun (WGS) entry which is preliminary data.</text>
</comment>
<dbReference type="EMBL" id="JAGIOO010000001">
    <property type="protein sequence ID" value="MBP2478455.1"/>
    <property type="molecule type" value="Genomic_DNA"/>
</dbReference>
<dbReference type="RefSeq" id="WP_086782547.1">
    <property type="nucleotide sequence ID" value="NZ_JAGIOO010000001.1"/>
</dbReference>
<sequence length="421" mass="44759">MTLTAQAVRPIALDPAAPWDDLVWLDEVVAGARVVGIGEASHYNREFFRLRHRLTRYLVERHGFTCWTTESGFTESRLLAGADLDEALASGLNSLMGLWQEVREQLVWARGCGLPVLGMDLGGSNATVLPALDAVYAYLAQADPGHTPDPALRETVAAFAAASPFGVPAALGAYAALGQDRRDAVTAGLADLSARFAARRRDYEAVTGREAFAWTRHCLALAVALDTVVREMAAGHAAPLVHSIRDAAMAESLDWVLARHERVVLTAHNGHLQRQTGHLPGSAPVTPLGLHLADRLGEAYRVIGTTSGPGQYLNLDPVEFLSGKLFAPLDAPRPTSLDGVLAASCDGPFGVDLRGLSEADAAVLAGVDGQRFAGVYTPVEALVAYDALVHVPELTPATVDEAALECSPAEVREVFARWLAG</sequence>
<reference evidence="1 2" key="1">
    <citation type="submission" date="2021-03" db="EMBL/GenBank/DDBJ databases">
        <title>Sequencing the genomes of 1000 actinobacteria strains.</title>
        <authorList>
            <person name="Klenk H.-P."/>
        </authorList>
    </citation>
    <scope>NUCLEOTIDE SEQUENCE [LARGE SCALE GENOMIC DNA]</scope>
    <source>
        <strain evidence="1 2">DSM 44580</strain>
    </source>
</reference>
<keyword evidence="2" id="KW-1185">Reference proteome</keyword>
<dbReference type="CDD" id="cd14728">
    <property type="entry name" value="Ere-like"/>
    <property type="match status" value="1"/>
</dbReference>
<dbReference type="SUPFAM" id="SSF159501">
    <property type="entry name" value="EreA/ChaN-like"/>
    <property type="match status" value="1"/>
</dbReference>
<dbReference type="PANTHER" id="PTHR31299">
    <property type="entry name" value="ESTERASE, PUTATIVE (AFU_ORTHOLOGUE AFUA_1G05850)-RELATED"/>
    <property type="match status" value="1"/>
</dbReference>
<dbReference type="GO" id="GO:0016787">
    <property type="term" value="F:hydrolase activity"/>
    <property type="evidence" value="ECO:0007669"/>
    <property type="project" value="UniProtKB-KW"/>
</dbReference>
<protein>
    <submittedName>
        <fullName evidence="1">Erythromycin esterase</fullName>
        <ecNumber evidence="1">3.1.1.-</ecNumber>
    </submittedName>
</protein>